<feature type="compositionally biased region" description="Basic and acidic residues" evidence="1">
    <location>
        <begin position="790"/>
        <end position="805"/>
    </location>
</feature>
<organism evidence="2 3">
    <name type="scientific">Pycnoporus cinnabarinus</name>
    <name type="common">Cinnabar-red polypore</name>
    <name type="synonym">Trametes cinnabarina</name>
    <dbReference type="NCBI Taxonomy" id="5643"/>
    <lineage>
        <taxon>Eukaryota</taxon>
        <taxon>Fungi</taxon>
        <taxon>Dikarya</taxon>
        <taxon>Basidiomycota</taxon>
        <taxon>Agaricomycotina</taxon>
        <taxon>Agaricomycetes</taxon>
        <taxon>Polyporales</taxon>
        <taxon>Polyporaceae</taxon>
        <taxon>Trametes</taxon>
    </lineage>
</organism>
<accession>A0A060S631</accession>
<dbReference type="Pfam" id="PF18759">
    <property type="entry name" value="Plavaka"/>
    <property type="match status" value="1"/>
</dbReference>
<comment type="caution">
    <text evidence="2">The sequence shown here is derived from an EMBL/GenBank/DDBJ whole genome shotgun (WGS) entry which is preliminary data.</text>
</comment>
<gene>
    <name evidence="2" type="ORF">BN946_scf184766.g30</name>
</gene>
<dbReference type="AlphaFoldDB" id="A0A060S631"/>
<feature type="region of interest" description="Disordered" evidence="1">
    <location>
        <begin position="1"/>
        <end position="25"/>
    </location>
</feature>
<dbReference type="Proteomes" id="UP000029665">
    <property type="component" value="Unassembled WGS sequence"/>
</dbReference>
<keyword evidence="3" id="KW-1185">Reference proteome</keyword>
<feature type="region of interest" description="Disordered" evidence="1">
    <location>
        <begin position="1151"/>
        <end position="1231"/>
    </location>
</feature>
<protein>
    <submittedName>
        <fullName evidence="2">Uncharacterized protein</fullName>
    </submittedName>
</protein>
<evidence type="ECO:0000313" key="3">
    <source>
        <dbReference type="Proteomes" id="UP000029665"/>
    </source>
</evidence>
<reference evidence="2" key="1">
    <citation type="submission" date="2014-01" db="EMBL/GenBank/DDBJ databases">
        <title>The genome of the white-rot fungus Pycnoporus cinnabarinus: a basidiomycete model with a versatile arsenal for lignocellulosic biomass breakdown.</title>
        <authorList>
            <person name="Levasseur A."/>
            <person name="Lomascolo A."/>
            <person name="Ruiz-Duenas F.J."/>
            <person name="Uzan E."/>
            <person name="Piumi F."/>
            <person name="Kues U."/>
            <person name="Ram A.F.J."/>
            <person name="Murat C."/>
            <person name="Haon M."/>
            <person name="Benoit I."/>
            <person name="Arfi Y."/>
            <person name="Chevret D."/>
            <person name="Drula E."/>
            <person name="Kwon M.J."/>
            <person name="Gouret P."/>
            <person name="Lesage-Meessen L."/>
            <person name="Lombard V."/>
            <person name="Mariette J."/>
            <person name="Noirot C."/>
            <person name="Park J."/>
            <person name="Patyshakuliyeva A."/>
            <person name="Wieneger R.A.B."/>
            <person name="Wosten H.A.B."/>
            <person name="Martin F."/>
            <person name="Coutinho P.M."/>
            <person name="de Vries R."/>
            <person name="Martinez A.T."/>
            <person name="Klopp C."/>
            <person name="Pontarotti P."/>
            <person name="Henrissat B."/>
            <person name="Record E."/>
        </authorList>
    </citation>
    <scope>NUCLEOTIDE SEQUENCE [LARGE SCALE GENOMIC DNA]</scope>
    <source>
        <strain evidence="2">BRFM137</strain>
    </source>
</reference>
<dbReference type="STRING" id="5643.A0A060S631"/>
<proteinExistence type="predicted"/>
<dbReference type="OrthoDB" id="2687259at2759"/>
<feature type="region of interest" description="Disordered" evidence="1">
    <location>
        <begin position="230"/>
        <end position="263"/>
    </location>
</feature>
<dbReference type="HOGENOM" id="CLU_002498_0_1_1"/>
<feature type="compositionally biased region" description="Acidic residues" evidence="1">
    <location>
        <begin position="1172"/>
        <end position="1214"/>
    </location>
</feature>
<dbReference type="OMA" id="HMTEAMR"/>
<evidence type="ECO:0000313" key="2">
    <source>
        <dbReference type="EMBL" id="CDO69785.1"/>
    </source>
</evidence>
<feature type="region of interest" description="Disordered" evidence="1">
    <location>
        <begin position="1101"/>
        <end position="1128"/>
    </location>
</feature>
<evidence type="ECO:0000256" key="1">
    <source>
        <dbReference type="SAM" id="MobiDB-lite"/>
    </source>
</evidence>
<feature type="region of interest" description="Disordered" evidence="1">
    <location>
        <begin position="761"/>
        <end position="805"/>
    </location>
</feature>
<sequence>MRYQSPTVEDDPEEDESSSGPEVWQTAPNSFGIYREYMVPPQRDPEAGITLSSCCDAPTFVKDPKGDDRPSNVQNVAWLGGAGGPSAALSGSLGPFPNVSQFRLYDWHYNASNTKSSDDFDDLLDVLRSDGFSASDLEGFSAHTAQKGLDEYTHPQGTFSKKDGWSESTLEVPLPKPKVKHTSESSAPNFTVRGLYHRRIMQLVRAAAEDVRFAAQYHWIPNKTFWQPPPSTYPAPAPSPSSSFPPSPGSSPPNAPQSTPPPTFHERIRVYTDSFNSNAMHTEYKKICASPRNPADGPDVEYAIASILLWSDATHLTSFGSASLWPIYLYLGNLSKYLRGMPTEFAAHHLAYIPSIPDDLRDYYQKVYGTSISDDVLTFCKRELMQRVWLLLLDDEFLDAYKNGILIKILLTALKPLSKHPCSRCLVSHDNLCNAGTPEDIADRQANKRRDTPKLRRDILGARRLVFEQGRSLNSAKVKKLLDSGSLNPMQSAFSTRLAEFGVNFYELFVPDLMHEFELGVWKGAFKHLMRLLAAQGPEVLQEFNRRMRCTPPFGRDTIRKFWSDVSARKQLAAHDYEDFLIVMMPAFEGLLPLRDDETVADLLFELANWHALAKLRLHTQVTVDIFREATTHMTEAMRQFADTTCQRWETRELVKEAEARVRHQEKAGSNTAAPVQREPKIVRFNVLNTYKYHALPDYPGAIEMSGTLDNYNTQVGELEHRHVKRYYARTNKIAFAMQIAKHQRRAALLRSFRQSDPHYVPRREWMRKQKLAGPQQKPSEVASAQQTDNRPDDPLPPTDPHDHYAISQSCRLPIRINEWLAQHEDDPATVDFIPALREHLVGRILDPNPEPDSARFTEQQLDGIEIEKDRLYRHKQLRINYTTYDMRRDQDVINPRRDRDIMLLAQPRDQDTSDTSDASDDNHPYWYARVIDIFHANVRYTGPGAMRAMQKWQRMDFLWVRWFVRDLDNLGGFQSRRLPRLHFLAASNSAIGDLFGFVDPNDVLRAAYILPGFEHGTTDRLLGPSKLTRQVKDNDEDYEYYYACIFADRDMYMRFLGGGVGHRTVGVSLATSLESSHRTKPAGSAADLMEAQAAINDVSVQGSNAPDSDEHDIQSSTPGGPSSIHTDTHQTKLWLRIPAHAVQSFRDHDLFGDLSDTSPEGPEDNGLQADLEGDDDSDEELDQVYEEEESSESDGNEPGEDSDKEEEEEEDEEREARDQGDEAAAEEGYVDLIFAAEGFAPL</sequence>
<feature type="compositionally biased region" description="Acidic residues" evidence="1">
    <location>
        <begin position="8"/>
        <end position="17"/>
    </location>
</feature>
<dbReference type="InterPro" id="IPR041078">
    <property type="entry name" value="Plavaka"/>
</dbReference>
<feature type="compositionally biased region" description="Polar residues" evidence="1">
    <location>
        <begin position="1115"/>
        <end position="1126"/>
    </location>
</feature>
<feature type="compositionally biased region" description="Polar residues" evidence="1">
    <location>
        <begin position="777"/>
        <end position="788"/>
    </location>
</feature>
<name>A0A060S631_PYCCI</name>
<dbReference type="EMBL" id="CCBP010000055">
    <property type="protein sequence ID" value="CDO69785.1"/>
    <property type="molecule type" value="Genomic_DNA"/>
</dbReference>